<reference evidence="2" key="1">
    <citation type="submission" date="2012-02" db="EMBL/GenBank/DDBJ databases">
        <title>Complete genome sequence of Rickettsia rhipicephali strain 3-7-female6-CWPP.</title>
        <authorList>
            <person name="Johnson S.L."/>
            <person name="Munk A.C."/>
            <person name="Han S."/>
            <person name="Bruce D.C."/>
            <person name="Dasch G.A."/>
        </authorList>
    </citation>
    <scope>NUCLEOTIDE SEQUENCE [LARGE SCALE GENOMIC DNA]</scope>
    <source>
        <strain evidence="2">3-7-female6-CWPP</strain>
    </source>
</reference>
<dbReference type="KEGG" id="rre:MCC_03775"/>
<sequence>MLQFNDPVLNNLIEESLTGNSDIELAMSNVLAAKA</sequence>
<dbReference type="Gene3D" id="1.20.1600.10">
    <property type="entry name" value="Outer membrane efflux proteins (OEP)"/>
    <property type="match status" value="1"/>
</dbReference>
<keyword evidence="2" id="KW-1185">Reference proteome</keyword>
<evidence type="ECO:0000313" key="1">
    <source>
        <dbReference type="EMBL" id="AFC72340.1"/>
    </source>
</evidence>
<proteinExistence type="predicted"/>
<gene>
    <name evidence="1" type="ordered locus">MCC_03775</name>
</gene>
<protein>
    <submittedName>
        <fullName evidence="1">RND efflux system, outer membrane protein</fullName>
    </submittedName>
</protein>
<name>A0AAI8A9N9_RICR3</name>
<organism evidence="1 2">
    <name type="scientific">Rickettsia rhipicephali (strain 3-7-female6-CWPP)</name>
    <dbReference type="NCBI Taxonomy" id="1105113"/>
    <lineage>
        <taxon>Bacteria</taxon>
        <taxon>Pseudomonadati</taxon>
        <taxon>Pseudomonadota</taxon>
        <taxon>Alphaproteobacteria</taxon>
        <taxon>Rickettsiales</taxon>
        <taxon>Rickettsiaceae</taxon>
        <taxon>Rickettsieae</taxon>
        <taxon>Rickettsia</taxon>
        <taxon>spotted fever group</taxon>
    </lineage>
</organism>
<dbReference type="AlphaFoldDB" id="A0AAI8A9N9"/>
<accession>A0AAI8A9N9</accession>
<dbReference type="EMBL" id="CP003342">
    <property type="protein sequence ID" value="AFC72340.1"/>
    <property type="molecule type" value="Genomic_DNA"/>
</dbReference>
<evidence type="ECO:0000313" key="2">
    <source>
        <dbReference type="Proteomes" id="UP000008006"/>
    </source>
</evidence>
<dbReference type="Proteomes" id="UP000008006">
    <property type="component" value="Chromosome"/>
</dbReference>